<dbReference type="GO" id="GO:0016020">
    <property type="term" value="C:membrane"/>
    <property type="evidence" value="ECO:0007669"/>
    <property type="project" value="InterPro"/>
</dbReference>
<evidence type="ECO:0000313" key="7">
    <source>
        <dbReference type="EMBL" id="MBN8124096.1"/>
    </source>
</evidence>
<dbReference type="SUPFAM" id="SSF46955">
    <property type="entry name" value="Putative DNA-binding domain"/>
    <property type="match status" value="1"/>
</dbReference>
<evidence type="ECO:0000256" key="1">
    <source>
        <dbReference type="ARBA" id="ARBA00022670"/>
    </source>
</evidence>
<dbReference type="SUPFAM" id="SSF51306">
    <property type="entry name" value="LexA/Signal peptidase"/>
    <property type="match status" value="1"/>
</dbReference>
<evidence type="ECO:0000256" key="5">
    <source>
        <dbReference type="ARBA" id="ARBA00023163"/>
    </source>
</evidence>
<evidence type="ECO:0000313" key="8">
    <source>
        <dbReference type="Proteomes" id="UP000664056"/>
    </source>
</evidence>
<accession>A0AAW4HHS1</accession>
<dbReference type="PANTHER" id="PTHR40661:SF3">
    <property type="entry name" value="FELS-1 PROPHAGE TRANSCRIPTIONAL REGULATOR"/>
    <property type="match status" value="1"/>
</dbReference>
<dbReference type="Gene3D" id="2.10.109.10">
    <property type="entry name" value="Umud Fragment, subunit A"/>
    <property type="match status" value="1"/>
</dbReference>
<dbReference type="Gene3D" id="1.10.10.10">
    <property type="entry name" value="Winged helix-like DNA-binding domain superfamily/Winged helix DNA-binding domain"/>
    <property type="match status" value="1"/>
</dbReference>
<evidence type="ECO:0000256" key="3">
    <source>
        <dbReference type="ARBA" id="ARBA00023015"/>
    </source>
</evidence>
<dbReference type="Proteomes" id="UP000664056">
    <property type="component" value="Unassembled WGS sequence"/>
</dbReference>
<keyword evidence="1" id="KW-0645">Protease</keyword>
<evidence type="ECO:0000256" key="4">
    <source>
        <dbReference type="ARBA" id="ARBA00023125"/>
    </source>
</evidence>
<dbReference type="AlphaFoldDB" id="A0AAW4HHS1"/>
<name>A0AAW4HHS1_VIBVL</name>
<dbReference type="Pfam" id="PF00717">
    <property type="entry name" value="Peptidase_S24"/>
    <property type="match status" value="1"/>
</dbReference>
<dbReference type="RefSeq" id="WP_206623066.1">
    <property type="nucleotide sequence ID" value="NZ_JAFKOQ010000021.1"/>
</dbReference>
<evidence type="ECO:0000259" key="6">
    <source>
        <dbReference type="PROSITE" id="PS51702"/>
    </source>
</evidence>
<dbReference type="InterPro" id="IPR039418">
    <property type="entry name" value="LexA-like"/>
</dbReference>
<dbReference type="InterPro" id="IPR036286">
    <property type="entry name" value="LexA/Signal_pep-like_sf"/>
</dbReference>
<keyword evidence="4" id="KW-0238">DNA-binding</keyword>
<sequence length="236" mass="27015">MKEWYSSREVIELDGTPKNTNAINKKARLNNWIMRKAEGKGRAMEYHISNFHPDIQKKLIEKYVTNKNDKARLLAQDWTLPPSNAYGLKPLEEFESWAKLPVYDVHAAAGAGTLVQSEYQIGAFSLPVELLLEYGLKPEFSSVIFVDGDSMEPTLSDRDRLLVDIREQQHPVANGVYVIRIDDAVYVKRLHWDIENSVYKVISDNLKYPAFNINHKNGRNFKIIGKAVAPVMKKII</sequence>
<gene>
    <name evidence="7" type="ORF">J0J18_20315</name>
</gene>
<keyword evidence="2" id="KW-0378">Hydrolase</keyword>
<dbReference type="PROSITE" id="PS51702">
    <property type="entry name" value="HTH_MU"/>
    <property type="match status" value="1"/>
</dbReference>
<feature type="domain" description="HTH Mu-type" evidence="6">
    <location>
        <begin position="1"/>
        <end position="67"/>
    </location>
</feature>
<proteinExistence type="predicted"/>
<dbReference type="InterPro" id="IPR019756">
    <property type="entry name" value="Pept_S26A_signal_pept_1_Ser-AS"/>
</dbReference>
<protein>
    <submittedName>
        <fullName evidence="7">S24 family peptidase</fullName>
    </submittedName>
</protein>
<dbReference type="InterPro" id="IPR009061">
    <property type="entry name" value="DNA-bd_dom_put_sf"/>
</dbReference>
<dbReference type="PANTHER" id="PTHR40661">
    <property type="match status" value="1"/>
</dbReference>
<organism evidence="7 8">
    <name type="scientific">Vibrio vulnificus</name>
    <dbReference type="NCBI Taxonomy" id="672"/>
    <lineage>
        <taxon>Bacteria</taxon>
        <taxon>Pseudomonadati</taxon>
        <taxon>Pseudomonadota</taxon>
        <taxon>Gammaproteobacteria</taxon>
        <taxon>Vibrionales</taxon>
        <taxon>Vibrionaceae</taxon>
        <taxon>Vibrio</taxon>
    </lineage>
</organism>
<keyword evidence="3" id="KW-0805">Transcription regulation</keyword>
<dbReference type="EMBL" id="JAFKOQ010000021">
    <property type="protein sequence ID" value="MBN8124096.1"/>
    <property type="molecule type" value="Genomic_DNA"/>
</dbReference>
<dbReference type="GO" id="GO:0003677">
    <property type="term" value="F:DNA binding"/>
    <property type="evidence" value="ECO:0007669"/>
    <property type="project" value="UniProtKB-KW"/>
</dbReference>
<dbReference type="InterPro" id="IPR003314">
    <property type="entry name" value="Mu-type_HTH"/>
</dbReference>
<dbReference type="CDD" id="cd06529">
    <property type="entry name" value="S24_LexA-like"/>
    <property type="match status" value="1"/>
</dbReference>
<dbReference type="GO" id="GO:0006508">
    <property type="term" value="P:proteolysis"/>
    <property type="evidence" value="ECO:0007669"/>
    <property type="project" value="UniProtKB-KW"/>
</dbReference>
<reference evidence="7" key="1">
    <citation type="submission" date="2021-03" db="EMBL/GenBank/DDBJ databases">
        <title>Study of the foodborne Vibrio vulnificus isolates from China.</title>
        <authorList>
            <person name="Zheng Z."/>
            <person name="Ye L."/>
        </authorList>
    </citation>
    <scope>NUCLEOTIDE SEQUENCE</scope>
    <source>
        <strain evidence="7">Vv1582</strain>
    </source>
</reference>
<evidence type="ECO:0000256" key="2">
    <source>
        <dbReference type="ARBA" id="ARBA00022801"/>
    </source>
</evidence>
<comment type="caution">
    <text evidence="7">The sequence shown here is derived from an EMBL/GenBank/DDBJ whole genome shotgun (WGS) entry which is preliminary data.</text>
</comment>
<keyword evidence="5" id="KW-0804">Transcription</keyword>
<dbReference type="InterPro" id="IPR015927">
    <property type="entry name" value="Peptidase_S24_S26A/B/C"/>
</dbReference>
<dbReference type="PROSITE" id="PS00501">
    <property type="entry name" value="SPASE_I_1"/>
    <property type="match status" value="1"/>
</dbReference>
<dbReference type="GO" id="GO:0004252">
    <property type="term" value="F:serine-type endopeptidase activity"/>
    <property type="evidence" value="ECO:0007669"/>
    <property type="project" value="InterPro"/>
</dbReference>
<dbReference type="InterPro" id="IPR036388">
    <property type="entry name" value="WH-like_DNA-bd_sf"/>
</dbReference>